<keyword evidence="11" id="KW-1185">Reference proteome</keyword>
<evidence type="ECO:0000256" key="4">
    <source>
        <dbReference type="ARBA" id="ARBA00022722"/>
    </source>
</evidence>
<comment type="caution">
    <text evidence="10">The sequence shown here is derived from an EMBL/GenBank/DDBJ whole genome shotgun (WGS) entry which is preliminary data.</text>
</comment>
<feature type="domain" description="S1 motif" evidence="9">
    <location>
        <begin position="624"/>
        <end position="704"/>
    </location>
</feature>
<dbReference type="AlphaFoldDB" id="A0A1D2YVM4"/>
<evidence type="ECO:0000256" key="8">
    <source>
        <dbReference type="HAMAP-Rule" id="MF_01895"/>
    </source>
</evidence>
<evidence type="ECO:0000256" key="1">
    <source>
        <dbReference type="ARBA" id="ARBA00001849"/>
    </source>
</evidence>
<dbReference type="InterPro" id="IPR003029">
    <property type="entry name" value="S1_domain"/>
</dbReference>
<keyword evidence="3 8" id="KW-0963">Cytoplasm</keyword>
<protein>
    <recommendedName>
        <fullName evidence="8">Ribonuclease R</fullName>
        <shortName evidence="8">RNase R</shortName>
        <ecNumber evidence="8">3.1.13.1</ecNumber>
    </recommendedName>
</protein>
<name>A0A1D2YVM4_9BACI</name>
<accession>A0A1D2YVM4</accession>
<dbReference type="RefSeq" id="WP_069656442.1">
    <property type="nucleotide sequence ID" value="NZ_MIJF01000015.1"/>
</dbReference>
<dbReference type="Gene3D" id="2.40.50.140">
    <property type="entry name" value="Nucleic acid-binding proteins"/>
    <property type="match status" value="3"/>
</dbReference>
<dbReference type="NCBIfam" id="TIGR00358">
    <property type="entry name" value="3_prime_RNase"/>
    <property type="match status" value="1"/>
</dbReference>
<comment type="catalytic activity">
    <reaction evidence="1 8">
        <text>Exonucleolytic cleavage in the 3'- to 5'-direction to yield nucleoside 5'-phosphates.</text>
        <dbReference type="EC" id="3.1.13.1"/>
    </reaction>
</comment>
<dbReference type="Pfam" id="PF17876">
    <property type="entry name" value="CSD2"/>
    <property type="match status" value="1"/>
</dbReference>
<comment type="similarity">
    <text evidence="8">Belongs to the RNR ribonuclease family. RNase R subfamily.</text>
</comment>
<sequence>MNKENILDFMREKLYKPMNISELEEVFEIKNAQKFKEFIKLMNELEENGEIIRTRTNRYGLPEKMNLVKGKLQGHPKGFGFVIPEEKGEPDVYIHANDINGAMNGDLVLVRLSKKASGARPEGEIIRILKRANKEIVGTFTEGEYYGFVVPDDKRIYQDIFIPKSKINGAVAGHKVVVRIDKYPEGRMSPEGEVVEILGHKNDPGVDILSIIRKYALPEEFPNEVLEEAAAIPDQIPEEEIKKRRDLRGKRMVTIDGEDAKDLDDAVSIERLGNGNYLLGVHIADVSYYVKEGSYLDREAYNRGTSVYLVDRVIPMLPHRLSNGICSLNPQEDRLAMSCEMEITPKGEVVNHDIFTSVIRTNERMTYTNVRKILEEEPPELMERYQDLIEDFRLMKDLALILRKKRLNRGAIDFDFEESKIIVDESGKPVEIKNRERTIAEQIIEEFMLIANETVAEHFYWLQVPFLYRIHEDPDQDKLFSFAEFITNFGYVVKGIGNNIHPRALQALLEEVKDTPEQTIISTVLLRSMKQARYEPEPLGHFGLSVDYYSHFTSPIRRYPDLQIHRIIREVLEKGGLSPERHTYLNSIMSSVAEHSSDRERLAVDAERETEELKKAEFMLDKIGEDFEGIISSVTSFGMFVKLENSVEGMVHVSYLTDDYYYYHDKQYALIGERTGKVYRIGDMVKVKVIDVNLDEHTVDFQLVDFADKKSKLKPKVIENGKIKSKRKKKKVSIIEKEKDINVIVAKKVRKKKKYRNKKKK</sequence>
<proteinExistence type="inferred from homology"/>
<dbReference type="InterPro" id="IPR011129">
    <property type="entry name" value="CSD"/>
</dbReference>
<dbReference type="GO" id="GO:0006402">
    <property type="term" value="P:mRNA catabolic process"/>
    <property type="evidence" value="ECO:0007669"/>
    <property type="project" value="TreeGrafter"/>
</dbReference>
<dbReference type="FunFam" id="2.40.50.140:FF:000219">
    <property type="entry name" value="Ribonuclease R"/>
    <property type="match status" value="1"/>
</dbReference>
<dbReference type="GO" id="GO:0003723">
    <property type="term" value="F:RNA binding"/>
    <property type="evidence" value="ECO:0007669"/>
    <property type="project" value="UniProtKB-UniRule"/>
</dbReference>
<dbReference type="PANTHER" id="PTHR23355">
    <property type="entry name" value="RIBONUCLEASE"/>
    <property type="match status" value="1"/>
</dbReference>
<evidence type="ECO:0000259" key="9">
    <source>
        <dbReference type="PROSITE" id="PS50126"/>
    </source>
</evidence>
<comment type="function">
    <text evidence="8">3'-5' exoribonuclease that releases 5'-nucleoside monophosphates and is involved in maturation of structured RNAs.</text>
</comment>
<dbReference type="GO" id="GO:0008859">
    <property type="term" value="F:exoribonuclease II activity"/>
    <property type="evidence" value="ECO:0007669"/>
    <property type="project" value="UniProtKB-UniRule"/>
</dbReference>
<dbReference type="FunFam" id="2.40.50.140:FF:000273">
    <property type="entry name" value="Ribonuclease R"/>
    <property type="match status" value="1"/>
</dbReference>
<evidence type="ECO:0000256" key="6">
    <source>
        <dbReference type="ARBA" id="ARBA00022839"/>
    </source>
</evidence>
<reference evidence="10 11" key="1">
    <citation type="submission" date="2016-09" db="EMBL/GenBank/DDBJ databases">
        <title>Draft genome sequence for the type strain of Vulcanibacillus modesticaldus BR, a strictly anaerobic, moderately thermophilic, and nitrate-reducing bacterium from deep sea-hydrothermal vents of the Mid-Atlantic Ridge.</title>
        <authorList>
            <person name="Abin C.A."/>
            <person name="Hollibaugh J.T."/>
        </authorList>
    </citation>
    <scope>NUCLEOTIDE SEQUENCE [LARGE SCALE GENOMIC DNA]</scope>
    <source>
        <strain evidence="10 11">BR</strain>
    </source>
</reference>
<dbReference type="Pfam" id="PF00575">
    <property type="entry name" value="S1"/>
    <property type="match status" value="1"/>
</dbReference>
<comment type="subcellular location">
    <subcellularLocation>
        <location evidence="2 8">Cytoplasm</location>
    </subcellularLocation>
</comment>
<dbReference type="InterPro" id="IPR012340">
    <property type="entry name" value="NA-bd_OB-fold"/>
</dbReference>
<dbReference type="InterPro" id="IPR004476">
    <property type="entry name" value="RNase_II/RNase_R"/>
</dbReference>
<keyword evidence="7 8" id="KW-0694">RNA-binding</keyword>
<dbReference type="SMART" id="SM00955">
    <property type="entry name" value="RNB"/>
    <property type="match status" value="1"/>
</dbReference>
<dbReference type="SMART" id="SM00316">
    <property type="entry name" value="S1"/>
    <property type="match status" value="1"/>
</dbReference>
<keyword evidence="5 8" id="KW-0378">Hydrolase</keyword>
<evidence type="ECO:0000313" key="11">
    <source>
        <dbReference type="Proteomes" id="UP000243739"/>
    </source>
</evidence>
<dbReference type="NCBIfam" id="TIGR02063">
    <property type="entry name" value="RNase_R"/>
    <property type="match status" value="1"/>
</dbReference>
<gene>
    <name evidence="8" type="primary">rnr</name>
    <name evidence="10" type="ORF">BHF71_07700</name>
</gene>
<dbReference type="EC" id="3.1.13.1" evidence="8"/>
<dbReference type="InterPro" id="IPR040476">
    <property type="entry name" value="CSD2"/>
</dbReference>
<evidence type="ECO:0000256" key="5">
    <source>
        <dbReference type="ARBA" id="ARBA00022801"/>
    </source>
</evidence>
<dbReference type="InterPro" id="IPR050180">
    <property type="entry name" value="RNR_Ribonuclease"/>
</dbReference>
<dbReference type="FunFam" id="2.40.50.140:FF:000213">
    <property type="entry name" value="Ribonuclease R"/>
    <property type="match status" value="1"/>
</dbReference>
<dbReference type="HAMAP" id="MF_01895">
    <property type="entry name" value="RNase_R"/>
    <property type="match status" value="1"/>
</dbReference>
<dbReference type="InterPro" id="IPR001900">
    <property type="entry name" value="RNase_II/R"/>
</dbReference>
<evidence type="ECO:0000256" key="2">
    <source>
        <dbReference type="ARBA" id="ARBA00004496"/>
    </source>
</evidence>
<evidence type="ECO:0000256" key="7">
    <source>
        <dbReference type="ARBA" id="ARBA00022884"/>
    </source>
</evidence>
<dbReference type="PANTHER" id="PTHR23355:SF9">
    <property type="entry name" value="DIS3-LIKE EXONUCLEASE 2"/>
    <property type="match status" value="1"/>
</dbReference>
<dbReference type="EMBL" id="MIJF01000015">
    <property type="protein sequence ID" value="OEF99721.1"/>
    <property type="molecule type" value="Genomic_DNA"/>
</dbReference>
<dbReference type="SUPFAM" id="SSF50249">
    <property type="entry name" value="Nucleic acid-binding proteins"/>
    <property type="match status" value="4"/>
</dbReference>
<dbReference type="STRING" id="337097.BHF71_07700"/>
<dbReference type="Pfam" id="PF00773">
    <property type="entry name" value="RNB"/>
    <property type="match status" value="1"/>
</dbReference>
<dbReference type="PROSITE" id="PS50126">
    <property type="entry name" value="S1"/>
    <property type="match status" value="1"/>
</dbReference>
<organism evidence="10 11">
    <name type="scientific">Vulcanibacillus modesticaldus</name>
    <dbReference type="NCBI Taxonomy" id="337097"/>
    <lineage>
        <taxon>Bacteria</taxon>
        <taxon>Bacillati</taxon>
        <taxon>Bacillota</taxon>
        <taxon>Bacilli</taxon>
        <taxon>Bacillales</taxon>
        <taxon>Bacillaceae</taxon>
        <taxon>Vulcanibacillus</taxon>
    </lineage>
</organism>
<dbReference type="PROSITE" id="PS01175">
    <property type="entry name" value="RIBONUCLEASE_II"/>
    <property type="match status" value="1"/>
</dbReference>
<dbReference type="InterPro" id="IPR022966">
    <property type="entry name" value="RNase_II/R_CS"/>
</dbReference>
<dbReference type="SMART" id="SM00357">
    <property type="entry name" value="CSP"/>
    <property type="match status" value="2"/>
</dbReference>
<dbReference type="CDD" id="cd04471">
    <property type="entry name" value="S1_RNase_R"/>
    <property type="match status" value="1"/>
</dbReference>
<dbReference type="Proteomes" id="UP000243739">
    <property type="component" value="Unassembled WGS sequence"/>
</dbReference>
<dbReference type="Pfam" id="PF08206">
    <property type="entry name" value="OB_RNB"/>
    <property type="match status" value="1"/>
</dbReference>
<keyword evidence="6 8" id="KW-0269">Exonuclease</keyword>
<evidence type="ECO:0000313" key="10">
    <source>
        <dbReference type="EMBL" id="OEF99721.1"/>
    </source>
</evidence>
<dbReference type="GO" id="GO:0005829">
    <property type="term" value="C:cytosol"/>
    <property type="evidence" value="ECO:0007669"/>
    <property type="project" value="TreeGrafter"/>
</dbReference>
<dbReference type="InterPro" id="IPR013223">
    <property type="entry name" value="RNase_B_OB_dom"/>
</dbReference>
<evidence type="ECO:0000256" key="3">
    <source>
        <dbReference type="ARBA" id="ARBA00022490"/>
    </source>
</evidence>
<dbReference type="InterPro" id="IPR011805">
    <property type="entry name" value="RNase_R"/>
</dbReference>
<keyword evidence="4 8" id="KW-0540">Nuclease</keyword>
<dbReference type="OrthoDB" id="9764149at2"/>